<feature type="compositionally biased region" description="Acidic residues" evidence="1">
    <location>
        <begin position="41"/>
        <end position="51"/>
    </location>
</feature>
<accession>A0A2V1HTQ7</accession>
<evidence type="ECO:0000313" key="3">
    <source>
        <dbReference type="Proteomes" id="UP000244893"/>
    </source>
</evidence>
<evidence type="ECO:0000256" key="1">
    <source>
        <dbReference type="SAM" id="MobiDB-lite"/>
    </source>
</evidence>
<evidence type="ECO:0000313" key="2">
    <source>
        <dbReference type="EMBL" id="PVZ95953.1"/>
    </source>
</evidence>
<feature type="region of interest" description="Disordered" evidence="1">
    <location>
        <begin position="1"/>
        <end position="79"/>
    </location>
</feature>
<keyword evidence="3" id="KW-1185">Reference proteome</keyword>
<reference evidence="2 3" key="1">
    <citation type="submission" date="2018-05" db="EMBL/GenBank/DDBJ databases">
        <title>Amnibacterium sp. M8JJ-5, whole genome shotgun sequence.</title>
        <authorList>
            <person name="Tuo L."/>
        </authorList>
    </citation>
    <scope>NUCLEOTIDE SEQUENCE [LARGE SCALE GENOMIC DNA]</scope>
    <source>
        <strain evidence="2 3">M8JJ-5</strain>
    </source>
</reference>
<sequence length="79" mass="8669">MTEAFPSSDDADRGDRIDDPSVAGEIEEYQIVDPPLTDEERTIDEEVEDPEAPLVDPVPDDSADPAVDPRAVDDFPDIE</sequence>
<dbReference type="EMBL" id="QEOP01000001">
    <property type="protein sequence ID" value="PVZ95953.1"/>
    <property type="molecule type" value="Genomic_DNA"/>
</dbReference>
<feature type="compositionally biased region" description="Basic and acidic residues" evidence="1">
    <location>
        <begin position="10"/>
        <end position="19"/>
    </location>
</feature>
<gene>
    <name evidence="2" type="ORF">DDQ50_05720</name>
</gene>
<dbReference type="AlphaFoldDB" id="A0A2V1HTQ7"/>
<dbReference type="Proteomes" id="UP000244893">
    <property type="component" value="Unassembled WGS sequence"/>
</dbReference>
<protein>
    <submittedName>
        <fullName evidence="2">Uncharacterized protein</fullName>
    </submittedName>
</protein>
<organism evidence="2 3">
    <name type="scientific">Amnibacterium flavum</name>
    <dbReference type="NCBI Taxonomy" id="2173173"/>
    <lineage>
        <taxon>Bacteria</taxon>
        <taxon>Bacillati</taxon>
        <taxon>Actinomycetota</taxon>
        <taxon>Actinomycetes</taxon>
        <taxon>Micrococcales</taxon>
        <taxon>Microbacteriaceae</taxon>
        <taxon>Amnibacterium</taxon>
    </lineage>
</organism>
<comment type="caution">
    <text evidence="2">The sequence shown here is derived from an EMBL/GenBank/DDBJ whole genome shotgun (WGS) entry which is preliminary data.</text>
</comment>
<name>A0A2V1HTQ7_9MICO</name>
<dbReference type="RefSeq" id="WP_116755687.1">
    <property type="nucleotide sequence ID" value="NZ_JBHUEX010000001.1"/>
</dbReference>
<proteinExistence type="predicted"/>